<dbReference type="EMBL" id="JANPWB010000001">
    <property type="protein sequence ID" value="KAJ1212955.1"/>
    <property type="molecule type" value="Genomic_DNA"/>
</dbReference>
<sequence>MDVDAGAPCVYIHPPGPASAYGWDEGAWTFIHRNNALAASRRRWGRGLWVMAADSALFASGYVLRGMGVGSNEVLDYSVANREKPYFILGRYA</sequence>
<keyword evidence="2" id="KW-1185">Reference proteome</keyword>
<accession>A0AAV7WL59</accession>
<dbReference type="AlphaFoldDB" id="A0AAV7WL59"/>
<comment type="caution">
    <text evidence="1">The sequence shown here is derived from an EMBL/GenBank/DDBJ whole genome shotgun (WGS) entry which is preliminary data.</text>
</comment>
<proteinExistence type="predicted"/>
<protein>
    <submittedName>
        <fullName evidence="1">Uncharacterized protein</fullName>
    </submittedName>
</protein>
<dbReference type="Proteomes" id="UP001066276">
    <property type="component" value="Chromosome 1_1"/>
</dbReference>
<reference evidence="1" key="1">
    <citation type="journal article" date="2022" name="bioRxiv">
        <title>Sequencing and chromosome-scale assembly of the giantPleurodeles waltlgenome.</title>
        <authorList>
            <person name="Brown T."/>
            <person name="Elewa A."/>
            <person name="Iarovenko S."/>
            <person name="Subramanian E."/>
            <person name="Araus A.J."/>
            <person name="Petzold A."/>
            <person name="Susuki M."/>
            <person name="Suzuki K.-i.T."/>
            <person name="Hayashi T."/>
            <person name="Toyoda A."/>
            <person name="Oliveira C."/>
            <person name="Osipova E."/>
            <person name="Leigh N.D."/>
            <person name="Simon A."/>
            <person name="Yun M.H."/>
        </authorList>
    </citation>
    <scope>NUCLEOTIDE SEQUENCE</scope>
    <source>
        <strain evidence="1">20211129_DDA</strain>
        <tissue evidence="1">Liver</tissue>
    </source>
</reference>
<gene>
    <name evidence="1" type="ORF">NDU88_000594</name>
</gene>
<name>A0AAV7WL59_PLEWA</name>
<organism evidence="1 2">
    <name type="scientific">Pleurodeles waltl</name>
    <name type="common">Iberian ribbed newt</name>
    <dbReference type="NCBI Taxonomy" id="8319"/>
    <lineage>
        <taxon>Eukaryota</taxon>
        <taxon>Metazoa</taxon>
        <taxon>Chordata</taxon>
        <taxon>Craniata</taxon>
        <taxon>Vertebrata</taxon>
        <taxon>Euteleostomi</taxon>
        <taxon>Amphibia</taxon>
        <taxon>Batrachia</taxon>
        <taxon>Caudata</taxon>
        <taxon>Salamandroidea</taxon>
        <taxon>Salamandridae</taxon>
        <taxon>Pleurodelinae</taxon>
        <taxon>Pleurodeles</taxon>
    </lineage>
</organism>
<evidence type="ECO:0000313" key="2">
    <source>
        <dbReference type="Proteomes" id="UP001066276"/>
    </source>
</evidence>
<evidence type="ECO:0000313" key="1">
    <source>
        <dbReference type="EMBL" id="KAJ1212955.1"/>
    </source>
</evidence>